<dbReference type="HAMAP" id="MF_00359">
    <property type="entry name" value="Ribosomal_eS1"/>
    <property type="match status" value="1"/>
</dbReference>
<dbReference type="InterPro" id="IPR018281">
    <property type="entry name" value="Ribosomal_eS1_CS"/>
</dbReference>
<comment type="caution">
    <text evidence="6">The sequence shown here is derived from an EMBL/GenBank/DDBJ whole genome shotgun (WGS) entry which is preliminary data.</text>
</comment>
<reference evidence="6 7" key="1">
    <citation type="journal article" date="2019" name="Int. J. Syst. Evol. Microbiol.">
        <title>The Global Catalogue of Microorganisms (GCM) 10K type strain sequencing project: providing services to taxonomists for standard genome sequencing and annotation.</title>
        <authorList>
            <consortium name="The Broad Institute Genomics Platform"/>
            <consortium name="The Broad Institute Genome Sequencing Center for Infectious Disease"/>
            <person name="Wu L."/>
            <person name="Ma J."/>
        </authorList>
    </citation>
    <scope>NUCLEOTIDE SEQUENCE [LARGE SCALE GENOMIC DNA]</scope>
    <source>
        <strain evidence="6 7">CGMCC 1.12125</strain>
    </source>
</reference>
<evidence type="ECO:0000313" key="6">
    <source>
        <dbReference type="EMBL" id="MFD1587287.1"/>
    </source>
</evidence>
<dbReference type="GO" id="GO:1990904">
    <property type="term" value="C:ribonucleoprotein complex"/>
    <property type="evidence" value="ECO:0007669"/>
    <property type="project" value="UniProtKB-KW"/>
</dbReference>
<dbReference type="RefSeq" id="WP_345893341.1">
    <property type="nucleotide sequence ID" value="NZ_JALLGV010000001.1"/>
</dbReference>
<dbReference type="EMBL" id="JBHUDJ010000003">
    <property type="protein sequence ID" value="MFD1587287.1"/>
    <property type="molecule type" value="Genomic_DNA"/>
</dbReference>
<dbReference type="InterPro" id="IPR001593">
    <property type="entry name" value="Ribosomal_eS1"/>
</dbReference>
<evidence type="ECO:0000256" key="3">
    <source>
        <dbReference type="HAMAP-Rule" id="MF_00359"/>
    </source>
</evidence>
<organism evidence="6 7">
    <name type="scientific">Halorientalis brevis</name>
    <dbReference type="NCBI Taxonomy" id="1126241"/>
    <lineage>
        <taxon>Archaea</taxon>
        <taxon>Methanobacteriati</taxon>
        <taxon>Methanobacteriota</taxon>
        <taxon>Stenosarchaea group</taxon>
        <taxon>Halobacteria</taxon>
        <taxon>Halobacteriales</taxon>
        <taxon>Haloarculaceae</taxon>
        <taxon>Halorientalis</taxon>
    </lineage>
</organism>
<evidence type="ECO:0000256" key="2">
    <source>
        <dbReference type="ARBA" id="ARBA00023274"/>
    </source>
</evidence>
<dbReference type="InterPro" id="IPR030838">
    <property type="entry name" value="Ribosomal_eS1_arc"/>
</dbReference>
<dbReference type="GO" id="GO:0006412">
    <property type="term" value="P:translation"/>
    <property type="evidence" value="ECO:0007669"/>
    <property type="project" value="UniProtKB-UniRule"/>
</dbReference>
<dbReference type="PROSITE" id="PS01191">
    <property type="entry name" value="RIBOSOMAL_S3AE"/>
    <property type="match status" value="1"/>
</dbReference>
<evidence type="ECO:0000256" key="4">
    <source>
        <dbReference type="RuleBase" id="RU000668"/>
    </source>
</evidence>
<sequence>MSERSVSRRKQGKQWYDVLAPEMFEREELGSTPAEESEQVLGRTIETTLGELQNDASENNKKLKFQVNEVAGKSAYTEFSKYELTRDYTRSLVRRGSSKIEAFITVLTTDDYRLQIQPVAFTTKSADESQEKAIRREMIDIVEESASDRTFKDLIDSVITGRLSSAIYNEAKQIYPVRRVEIQKATLEAHPEEVAAEEETSVDLDEEETAVDLDEAEEAAEDEAADEDAAAEADDEEAEADEE</sequence>
<evidence type="ECO:0000313" key="7">
    <source>
        <dbReference type="Proteomes" id="UP001597119"/>
    </source>
</evidence>
<dbReference type="Proteomes" id="UP001597119">
    <property type="component" value="Unassembled WGS sequence"/>
</dbReference>
<keyword evidence="7" id="KW-1185">Reference proteome</keyword>
<feature type="region of interest" description="Disordered" evidence="5">
    <location>
        <begin position="189"/>
        <end position="243"/>
    </location>
</feature>
<keyword evidence="1 3" id="KW-0689">Ribosomal protein</keyword>
<dbReference type="SMART" id="SM01397">
    <property type="entry name" value="Ribosomal_S3Ae"/>
    <property type="match status" value="1"/>
</dbReference>
<keyword evidence="2 3" id="KW-0687">Ribonucleoprotein</keyword>
<evidence type="ECO:0000256" key="5">
    <source>
        <dbReference type="SAM" id="MobiDB-lite"/>
    </source>
</evidence>
<dbReference type="NCBIfam" id="NF003142">
    <property type="entry name" value="PRK04057.1"/>
    <property type="match status" value="1"/>
</dbReference>
<name>A0ABD6CBH6_9EURY</name>
<evidence type="ECO:0000256" key="1">
    <source>
        <dbReference type="ARBA" id="ARBA00022980"/>
    </source>
</evidence>
<protein>
    <recommendedName>
        <fullName evidence="3">Small ribosomal subunit protein eS1</fullName>
    </recommendedName>
</protein>
<dbReference type="AlphaFoldDB" id="A0ABD6CBH6"/>
<dbReference type="GO" id="GO:0005840">
    <property type="term" value="C:ribosome"/>
    <property type="evidence" value="ECO:0007669"/>
    <property type="project" value="UniProtKB-KW"/>
</dbReference>
<proteinExistence type="inferred from homology"/>
<comment type="similarity">
    <text evidence="3 4">Belongs to the eukaryotic ribosomal protein eS1 family.</text>
</comment>
<gene>
    <name evidence="3" type="primary">rps3ae</name>
    <name evidence="6" type="ORF">ACFR9U_09845</name>
</gene>
<dbReference type="PANTHER" id="PTHR11830">
    <property type="entry name" value="40S RIBOSOMAL PROTEIN S3A"/>
    <property type="match status" value="1"/>
</dbReference>
<accession>A0ABD6CBH6</accession>
<feature type="compositionally biased region" description="Acidic residues" evidence="5">
    <location>
        <begin position="194"/>
        <end position="243"/>
    </location>
</feature>
<dbReference type="Pfam" id="PF01015">
    <property type="entry name" value="Ribosomal_S3Ae"/>
    <property type="match status" value="1"/>
</dbReference>